<proteinExistence type="inferred from homology"/>
<evidence type="ECO:0000313" key="7">
    <source>
        <dbReference type="EMBL" id="GMT17703.1"/>
    </source>
</evidence>
<dbReference type="InterPro" id="IPR021134">
    <property type="entry name" value="Bestrophin-like"/>
</dbReference>
<dbReference type="Pfam" id="PF01062">
    <property type="entry name" value="Bestrophin"/>
    <property type="match status" value="1"/>
</dbReference>
<evidence type="ECO:0000256" key="4">
    <source>
        <dbReference type="ARBA" id="ARBA00023136"/>
    </source>
</evidence>
<keyword evidence="6" id="KW-0813">Transport</keyword>
<keyword evidence="6" id="KW-0406">Ion transport</keyword>
<dbReference type="PANTHER" id="PTHR10736">
    <property type="entry name" value="BESTROPHIN"/>
    <property type="match status" value="1"/>
</dbReference>
<dbReference type="GO" id="GO:0034707">
    <property type="term" value="C:chloride channel complex"/>
    <property type="evidence" value="ECO:0007669"/>
    <property type="project" value="UniProtKB-KW"/>
</dbReference>
<keyword evidence="6" id="KW-0868">Chloride</keyword>
<dbReference type="PANTHER" id="PTHR10736:SF24">
    <property type="entry name" value="BESTROPHIN HOMOLOG 18"/>
    <property type="match status" value="1"/>
</dbReference>
<dbReference type="GO" id="GO:0005886">
    <property type="term" value="C:plasma membrane"/>
    <property type="evidence" value="ECO:0007669"/>
    <property type="project" value="UniProtKB-SubCell"/>
</dbReference>
<keyword evidence="2 6" id="KW-0812">Transmembrane</keyword>
<feature type="transmembrane region" description="Helical" evidence="6">
    <location>
        <begin position="33"/>
        <end position="53"/>
    </location>
</feature>
<keyword evidence="6" id="KW-0407">Ion channel</keyword>
<dbReference type="GO" id="GO:0005254">
    <property type="term" value="F:chloride channel activity"/>
    <property type="evidence" value="ECO:0007669"/>
    <property type="project" value="UniProtKB-KW"/>
</dbReference>
<dbReference type="Proteomes" id="UP001432322">
    <property type="component" value="Unassembled WGS sequence"/>
</dbReference>
<evidence type="ECO:0000256" key="5">
    <source>
        <dbReference type="ARBA" id="ARBA00034769"/>
    </source>
</evidence>
<keyword evidence="3 6" id="KW-1133">Transmembrane helix</keyword>
<evidence type="ECO:0000256" key="2">
    <source>
        <dbReference type="ARBA" id="ARBA00022692"/>
    </source>
</evidence>
<comment type="subcellular location">
    <subcellularLocation>
        <location evidence="6">Cell membrane</location>
        <topology evidence="6">Multi-pass membrane protein</topology>
    </subcellularLocation>
    <subcellularLocation>
        <location evidence="1">Membrane</location>
    </subcellularLocation>
</comment>
<keyword evidence="6" id="KW-1003">Cell membrane</keyword>
<keyword evidence="4 6" id="KW-0472">Membrane</keyword>
<name>A0AAV5VEM2_9BILA</name>
<gene>
    <name evidence="7" type="ORF">PFISCL1PPCAC_9000</name>
</gene>
<dbReference type="AlphaFoldDB" id="A0AAV5VEM2"/>
<evidence type="ECO:0000256" key="3">
    <source>
        <dbReference type="ARBA" id="ARBA00022989"/>
    </source>
</evidence>
<feature type="transmembrane region" description="Helical" evidence="6">
    <location>
        <begin position="73"/>
        <end position="90"/>
    </location>
</feature>
<comment type="similarity">
    <text evidence="5 6">Belongs to the anion channel-forming bestrophin (TC 1.A.46) family. Calcium-sensitive chloride channel subfamily.</text>
</comment>
<keyword evidence="6" id="KW-0869">Chloride channel</keyword>
<feature type="transmembrane region" description="Helical" evidence="6">
    <location>
        <begin position="264"/>
        <end position="281"/>
    </location>
</feature>
<keyword evidence="8" id="KW-1185">Reference proteome</keyword>
<comment type="caution">
    <text evidence="7">The sequence shown here is derived from an EMBL/GenBank/DDBJ whole genome shotgun (WGS) entry which is preliminary data.</text>
</comment>
<organism evidence="7 8">
    <name type="scientific">Pristionchus fissidentatus</name>
    <dbReference type="NCBI Taxonomy" id="1538716"/>
    <lineage>
        <taxon>Eukaryota</taxon>
        <taxon>Metazoa</taxon>
        <taxon>Ecdysozoa</taxon>
        <taxon>Nematoda</taxon>
        <taxon>Chromadorea</taxon>
        <taxon>Rhabditida</taxon>
        <taxon>Rhabditina</taxon>
        <taxon>Diplogasteromorpha</taxon>
        <taxon>Diplogasteroidea</taxon>
        <taxon>Neodiplogasteridae</taxon>
        <taxon>Pristionchus</taxon>
    </lineage>
</organism>
<dbReference type="InterPro" id="IPR000615">
    <property type="entry name" value="Bestrophin"/>
</dbReference>
<reference evidence="7" key="1">
    <citation type="submission" date="2023-10" db="EMBL/GenBank/DDBJ databases">
        <title>Genome assembly of Pristionchus species.</title>
        <authorList>
            <person name="Yoshida K."/>
            <person name="Sommer R.J."/>
        </authorList>
    </citation>
    <scope>NUCLEOTIDE SEQUENCE</scope>
    <source>
        <strain evidence="7">RS5133</strain>
    </source>
</reference>
<comment type="function">
    <text evidence="6">Forms chloride channels.</text>
</comment>
<evidence type="ECO:0000256" key="6">
    <source>
        <dbReference type="RuleBase" id="RU363126"/>
    </source>
</evidence>
<evidence type="ECO:0000313" key="8">
    <source>
        <dbReference type="Proteomes" id="UP001432322"/>
    </source>
</evidence>
<feature type="transmembrane region" description="Helical" evidence="6">
    <location>
        <begin position="234"/>
        <end position="258"/>
    </location>
</feature>
<accession>A0AAV5VEM2</accession>
<evidence type="ECO:0000256" key="1">
    <source>
        <dbReference type="ARBA" id="ARBA00004370"/>
    </source>
</evidence>
<protein>
    <recommendedName>
        <fullName evidence="6">Bestrophin homolog</fullName>
    </recommendedName>
</protein>
<sequence>MTISYNLDVSTSHPWTIIRLLYRWKGSIWKAVYIQYGVWLMLYFAMSGLYRFLLSDHQKDVFTSVATYFNSRLSYIPMDLILGFFVTAILNRFYTIYRIIGFMDNIALLTSIYVRGDSRRAVYFRRGIIRFVQINQVLVFRDLSMRARKRFPTLDTVVAAGFMTEHEKARFDEIQYRFSKYWLPIQWALATTYNARREGFIESDYYTEFLSQEIKQFRTDIAWLCNYDWVPLPIIYPTIVCLLVHAYFLVCVIARQFTPPNIDLIFPFMTSIQFILYMGWLKVGEQLLNPWGEDDDDFETNMLVDRNLAMGLKIVDEGYGRTPKLMRDQFWDSEWEPSASMAHMDVAPEGSTLNTVKLPNSTSMVRMVPQASSANISRVESRSKLVPVKPEETRRMSSFDVVRVAVMAKGNICIL</sequence>
<dbReference type="EMBL" id="BTSY01000003">
    <property type="protein sequence ID" value="GMT17703.1"/>
    <property type="molecule type" value="Genomic_DNA"/>
</dbReference>